<dbReference type="Gene3D" id="3.20.20.70">
    <property type="entry name" value="Aldolase class I"/>
    <property type="match status" value="1"/>
</dbReference>
<accession>A0ABT0CZV6</accession>
<keyword evidence="15" id="KW-0614">Plasmid</keyword>
<name>A0ABT0CZV6_9HYPH</name>
<dbReference type="SUPFAM" id="SSF51366">
    <property type="entry name" value="Ribulose-phoshate binding barrel"/>
    <property type="match status" value="1"/>
</dbReference>
<dbReference type="InterPro" id="IPR050064">
    <property type="entry name" value="IGPS_HisA/HisF"/>
</dbReference>
<dbReference type="EC" id="4.3.2.10" evidence="4"/>
<dbReference type="InterPro" id="IPR011060">
    <property type="entry name" value="RibuloseP-bd_barrel"/>
</dbReference>
<dbReference type="InterPro" id="IPR004651">
    <property type="entry name" value="HisF"/>
</dbReference>
<evidence type="ECO:0000256" key="13">
    <source>
        <dbReference type="ARBA" id="ARBA00047838"/>
    </source>
</evidence>
<evidence type="ECO:0000256" key="8">
    <source>
        <dbReference type="ARBA" id="ARBA00023239"/>
    </source>
</evidence>
<dbReference type="CDD" id="cd04731">
    <property type="entry name" value="HisF"/>
    <property type="match status" value="1"/>
</dbReference>
<reference evidence="15 16" key="1">
    <citation type="submission" date="2022-03" db="EMBL/GenBank/DDBJ databases">
        <title>Rhizobium SSM4.3 sp. nov., isolated from Sediment (Gouqi Island).</title>
        <authorList>
            <person name="Chen G."/>
        </authorList>
    </citation>
    <scope>NUCLEOTIDE SEQUENCE [LARGE SCALE GENOMIC DNA]</scope>
    <source>
        <strain evidence="15 16">SSM4.3</strain>
        <plasmid evidence="15">unnamed</plasmid>
    </source>
</reference>
<evidence type="ECO:0000256" key="14">
    <source>
        <dbReference type="RuleBase" id="RU003657"/>
    </source>
</evidence>
<dbReference type="NCBIfam" id="NF038364">
    <property type="entry name" value="AglZ_HisF2_fam"/>
    <property type="match status" value="1"/>
</dbReference>
<dbReference type="Pfam" id="PF00977">
    <property type="entry name" value="His_biosynth"/>
    <property type="match status" value="1"/>
</dbReference>
<evidence type="ECO:0000256" key="11">
    <source>
        <dbReference type="ARBA" id="ARBA00031409"/>
    </source>
</evidence>
<evidence type="ECO:0000256" key="7">
    <source>
        <dbReference type="ARBA" id="ARBA00023102"/>
    </source>
</evidence>
<keyword evidence="6 14" id="KW-0028">Amino-acid biosynthesis</keyword>
<dbReference type="PANTHER" id="PTHR21235:SF2">
    <property type="entry name" value="IMIDAZOLE GLYCEROL PHOSPHATE SYNTHASE HISHF"/>
    <property type="match status" value="1"/>
</dbReference>
<evidence type="ECO:0000256" key="5">
    <source>
        <dbReference type="ARBA" id="ARBA00016318"/>
    </source>
</evidence>
<comment type="subunit">
    <text evidence="3">Heterodimer of HisH and HisF.</text>
</comment>
<organism evidence="15 16">
    <name type="scientific">Peteryoungia algae</name>
    <dbReference type="NCBI Taxonomy" id="2919917"/>
    <lineage>
        <taxon>Bacteria</taxon>
        <taxon>Pseudomonadati</taxon>
        <taxon>Pseudomonadota</taxon>
        <taxon>Alphaproteobacteria</taxon>
        <taxon>Hyphomicrobiales</taxon>
        <taxon>Rhizobiaceae</taxon>
        <taxon>Peteryoungia</taxon>
    </lineage>
</organism>
<sequence length="253" mass="27256">MLETRLMPCLLMSNGALVKTVRFKDMTYVGDPTNAVRIFNQKEVDELILLDIHATTQDKGIDFATLEGLVTECFMPICYGGGVSTIEQMRRLFNLGIEKISLGAAAFEQPELVRQAAAEFGSQAVVVTLDVKRSLLGKYSVHIRNGQKDMKIRPVDAARHFMSEGAGEILAYSIDRDGTWAGFDLKLLTDISSVVNVPVVATGGAGSPADIRAAVKDAGVSAVAIGSMAVFQGKDLGVLIKFPSRKDQEGIFA</sequence>
<geneLocation type="plasmid" evidence="15">
    <name>unnamed</name>
</geneLocation>
<dbReference type="InterPro" id="IPR013785">
    <property type="entry name" value="Aldolase_TIM"/>
</dbReference>
<dbReference type="InterPro" id="IPR006062">
    <property type="entry name" value="His_biosynth"/>
</dbReference>
<evidence type="ECO:0000256" key="4">
    <source>
        <dbReference type="ARBA" id="ARBA00012809"/>
    </source>
</evidence>
<dbReference type="EMBL" id="JALAYX010000002">
    <property type="protein sequence ID" value="MCJ8238702.1"/>
    <property type="molecule type" value="Genomic_DNA"/>
</dbReference>
<keyword evidence="7 14" id="KW-0368">Histidine biosynthesis</keyword>
<evidence type="ECO:0000256" key="1">
    <source>
        <dbReference type="ARBA" id="ARBA00005091"/>
    </source>
</evidence>
<evidence type="ECO:0000256" key="9">
    <source>
        <dbReference type="ARBA" id="ARBA00025475"/>
    </source>
</evidence>
<evidence type="ECO:0000256" key="3">
    <source>
        <dbReference type="ARBA" id="ARBA00011152"/>
    </source>
</evidence>
<dbReference type="PANTHER" id="PTHR21235">
    <property type="entry name" value="IMIDAZOLE GLYCEROL PHOSPHATE SYNTHASE SUBUNIT HISF/H IGP SYNTHASE SUBUNIT HISF/H"/>
    <property type="match status" value="1"/>
</dbReference>
<evidence type="ECO:0000256" key="2">
    <source>
        <dbReference type="ARBA" id="ARBA00009667"/>
    </source>
</evidence>
<comment type="caution">
    <text evidence="15">The sequence shown here is derived from an EMBL/GenBank/DDBJ whole genome shotgun (WGS) entry which is preliminary data.</text>
</comment>
<dbReference type="RefSeq" id="WP_245136499.1">
    <property type="nucleotide sequence ID" value="NZ_CP128477.1"/>
</dbReference>
<evidence type="ECO:0000313" key="15">
    <source>
        <dbReference type="EMBL" id="MCJ8238702.1"/>
    </source>
</evidence>
<comment type="similarity">
    <text evidence="2 14">Belongs to the HisA/HisF family.</text>
</comment>
<gene>
    <name evidence="15" type="ORF">MKJ03_10200</name>
</gene>
<keyword evidence="16" id="KW-1185">Reference proteome</keyword>
<evidence type="ECO:0000256" key="10">
    <source>
        <dbReference type="ARBA" id="ARBA00030264"/>
    </source>
</evidence>
<evidence type="ECO:0000256" key="6">
    <source>
        <dbReference type="ARBA" id="ARBA00022605"/>
    </source>
</evidence>
<comment type="pathway">
    <text evidence="1">Amino-acid biosynthesis; L-histidine biosynthesis; L-histidine from 5-phospho-alpha-D-ribose 1-diphosphate: step 5/9.</text>
</comment>
<comment type="function">
    <text evidence="9">IGPS catalyzes the conversion of PRFAR and glutamine to IGP, AICAR and glutamate. The HisF subunit catalyzes the cyclization activity that produces IGP and AICAR from PRFAR using the ammonia provided by the HisH subunit.</text>
</comment>
<keyword evidence="8" id="KW-0456">Lyase</keyword>
<protein>
    <recommendedName>
        <fullName evidence="5">Imidazole glycerol phosphate synthase subunit HisF</fullName>
        <ecNumber evidence="4">4.3.2.10</ecNumber>
    </recommendedName>
    <alternativeName>
        <fullName evidence="10">IGP synthase cyclase subunit</fullName>
    </alternativeName>
    <alternativeName>
        <fullName evidence="11">IGP synthase subunit HisF</fullName>
    </alternativeName>
    <alternativeName>
        <fullName evidence="12">ImGP synthase subunit HisF</fullName>
    </alternativeName>
</protein>
<dbReference type="Proteomes" id="UP001522662">
    <property type="component" value="Unassembled WGS sequence"/>
</dbReference>
<proteinExistence type="inferred from homology"/>
<evidence type="ECO:0000256" key="12">
    <source>
        <dbReference type="ARBA" id="ARBA00032401"/>
    </source>
</evidence>
<comment type="catalytic activity">
    <reaction evidence="13">
        <text>5-[(5-phospho-1-deoxy-D-ribulos-1-ylimino)methylamino]-1-(5-phospho-beta-D-ribosyl)imidazole-4-carboxamide + L-glutamine = D-erythro-1-(imidazol-4-yl)glycerol 3-phosphate + 5-amino-1-(5-phospho-beta-D-ribosyl)imidazole-4-carboxamide + L-glutamate + H(+)</text>
        <dbReference type="Rhea" id="RHEA:24793"/>
        <dbReference type="ChEBI" id="CHEBI:15378"/>
        <dbReference type="ChEBI" id="CHEBI:29985"/>
        <dbReference type="ChEBI" id="CHEBI:58278"/>
        <dbReference type="ChEBI" id="CHEBI:58359"/>
        <dbReference type="ChEBI" id="CHEBI:58475"/>
        <dbReference type="ChEBI" id="CHEBI:58525"/>
        <dbReference type="EC" id="4.3.2.10"/>
    </reaction>
</comment>
<evidence type="ECO:0000313" key="16">
    <source>
        <dbReference type="Proteomes" id="UP001522662"/>
    </source>
</evidence>